<protein>
    <submittedName>
        <fullName evidence="1">Uncharacterized protein</fullName>
    </submittedName>
</protein>
<accession>E3MK36</accession>
<dbReference type="eggNOG" id="ENOG502TGC3">
    <property type="taxonomic scope" value="Eukaryota"/>
</dbReference>
<organism evidence="2">
    <name type="scientific">Caenorhabditis remanei</name>
    <name type="common">Caenorhabditis vulgaris</name>
    <dbReference type="NCBI Taxonomy" id="31234"/>
    <lineage>
        <taxon>Eukaryota</taxon>
        <taxon>Metazoa</taxon>
        <taxon>Ecdysozoa</taxon>
        <taxon>Nematoda</taxon>
        <taxon>Chromadorea</taxon>
        <taxon>Rhabditida</taxon>
        <taxon>Rhabditina</taxon>
        <taxon>Rhabditomorpha</taxon>
        <taxon>Rhabditoidea</taxon>
        <taxon>Rhabditidae</taxon>
        <taxon>Peloderinae</taxon>
        <taxon>Caenorhabditis</taxon>
    </lineage>
</organism>
<dbReference type="EMBL" id="DS268451">
    <property type="protein sequence ID" value="EFP03842.1"/>
    <property type="molecule type" value="Genomic_DNA"/>
</dbReference>
<gene>
    <name evidence="1" type="ORF">CRE_28792</name>
</gene>
<dbReference type="GO" id="GO:0050829">
    <property type="term" value="P:defense response to Gram-negative bacterium"/>
    <property type="evidence" value="ECO:0007669"/>
    <property type="project" value="EnsemblMetazoa"/>
</dbReference>
<evidence type="ECO:0000313" key="2">
    <source>
        <dbReference type="Proteomes" id="UP000008281"/>
    </source>
</evidence>
<dbReference type="OrthoDB" id="5804205at2759"/>
<dbReference type="HOGENOM" id="CLU_033104_0_0_1"/>
<name>E3MK36_CAERE</name>
<dbReference type="GO" id="GO:0045087">
    <property type="term" value="P:innate immune response"/>
    <property type="evidence" value="ECO:0007669"/>
    <property type="project" value="EnsemblMetazoa"/>
</dbReference>
<dbReference type="Proteomes" id="UP000008281">
    <property type="component" value="Unassembled WGS sequence"/>
</dbReference>
<sequence>MSFSIRSCIVLFLFFKYSYTLECSTQQVDFNATNTNFTIQSDKTDLATKKCTYTFTVPKYFKPTVRTLGISLTGNNKIWLNQQSDFGGLQSYPITADDIYYLGPTSFTIVIDLPKKTADDMFFIWISVKDSTPKNITTFSVKADVGTLIDSGSLQGNSIIRQIIDSQSQASSYIMKITLFGNDVVLFNLLDVMYVYDGESYKGSLLNVFTASNSSIICSGSNFSIVNTNPTSVGIFTVLVSGKDEWNASKVSLSSAPNVNVTQVFSATDGLTVFKEITNPFNGPGPVMYNKITFRGDGELSVYAGCVPGAQDNKKVAVITPSNAANYENLMISGRCKTYVLTKGVVQWESSNLFIQSYRHQIGQKGVIMSKTYPYPNTGDQYSTNYLIQSPSASSKENIIVTYEVALMSPDVSFNIDQDIKAYQDVNKTLSSSDKTYTSVSTYQQYMWYTVPKNSDGFLIRYTVTSSASSIGHLFVLCILSFFYLH</sequence>
<dbReference type="OMA" id="FLVRYTV"/>
<dbReference type="AlphaFoldDB" id="E3MK36"/>
<proteinExistence type="predicted"/>
<dbReference type="STRING" id="31234.E3MK36"/>
<evidence type="ECO:0000313" key="1">
    <source>
        <dbReference type="EMBL" id="EFP03842.1"/>
    </source>
</evidence>
<keyword evidence="2" id="KW-1185">Reference proteome</keyword>
<reference evidence="1" key="1">
    <citation type="submission" date="2007-07" db="EMBL/GenBank/DDBJ databases">
        <title>PCAP assembly of the Caenorhabditis remanei genome.</title>
        <authorList>
            <consortium name="The Caenorhabditis remanei Sequencing Consortium"/>
            <person name="Wilson R.K."/>
        </authorList>
    </citation>
    <scope>NUCLEOTIDE SEQUENCE [LARGE SCALE GENOMIC DNA]</scope>
    <source>
        <strain evidence="1">PB4641</strain>
    </source>
</reference>
<dbReference type="FunCoup" id="E3MK36">
    <property type="interactions" value="1866"/>
</dbReference>